<evidence type="ECO:0000256" key="6">
    <source>
        <dbReference type="SAM" id="Coils"/>
    </source>
</evidence>
<evidence type="ECO:0000256" key="1">
    <source>
        <dbReference type="ARBA" id="ARBA00004141"/>
    </source>
</evidence>
<keyword evidence="4 8" id="KW-1133">Transmembrane helix</keyword>
<feature type="transmembrane region" description="Helical" evidence="8">
    <location>
        <begin position="543"/>
        <end position="562"/>
    </location>
</feature>
<sequence length="714" mass="82256">MSVGPLIFELIVVFVVTLLLLHHYGRILKQHPVVTLATLVAWYFSLIIIFILPLDVSSTFYRQCVNYYQDTNSLNDESANSINSTQLVITPSTHARYLAGDSPVAWNSNGQCEKPWSYVPENTLPVMWRIVYWTSQILTWLVLPFMQSYSCAGDFSTFGKMKRAVIENAVYYGSYLLLFGGLLTYVAVAPDIHLNIEQLKVILITASNTWGLFLLVLLLGYGLVEVPRRMWHAADLDRSLAQTHFKLAKLSTEKQEASEDLDDILEEIKRVAHSVCYNHPMRKFVNIIVSKCPENFQVSQGMDDYEDFDNGRSDISEKSLVKIHRQVIRAMHTYIRTTTQWKMLMKKALLLESISNSMNLPDRQWKEEYPRESSKNICVKTLCTPTYTWYWFCLIQPKLRKVVAFCLAIFSLMVVWSECTFFNENPVLSLFAIFINLAKSSYNYFYIELASCLTISYLCVCAYYTVFRIKFFNYFYIAGHHQTDESSLLFVGIMLCRLTPPLCLNFLGMIHLDTHITGDTGVETSYTKIMGHLDVISFISDGFNIYFPILVCVLCIATYFNLGQRCLSVIGFQRFIDTADDMTTDLVDEGKQMVGREKRRLQREHRSLQRSERIGAFVHDTDMHSRQWSGRRMRKAEQEEAEQPSVQYTKRKSDKVELLDDVGPMDYSAVADANESISHGLNWENSGSQWKNTSHHKPRKTLSTKPPKNLFDDV</sequence>
<keyword evidence="10" id="KW-1185">Reference proteome</keyword>
<feature type="transmembrane region" description="Helical" evidence="8">
    <location>
        <begin position="402"/>
        <end position="423"/>
    </location>
</feature>
<keyword evidence="3 8" id="KW-0812">Transmembrane</keyword>
<evidence type="ECO:0000256" key="8">
    <source>
        <dbReference type="SAM" id="Phobius"/>
    </source>
</evidence>
<evidence type="ECO:0000256" key="2">
    <source>
        <dbReference type="ARBA" id="ARBA00010487"/>
    </source>
</evidence>
<feature type="region of interest" description="Disordered" evidence="7">
    <location>
        <begin position="630"/>
        <end position="651"/>
    </location>
</feature>
<feature type="compositionally biased region" description="Basic residues" evidence="7">
    <location>
        <begin position="693"/>
        <end position="702"/>
    </location>
</feature>
<dbReference type="EMBL" id="CAWYQH010000024">
    <property type="protein sequence ID" value="CAK8676198.1"/>
    <property type="molecule type" value="Genomic_DNA"/>
</dbReference>
<proteinExistence type="inferred from homology"/>
<protein>
    <recommendedName>
        <fullName evidence="11">LMBR1 domain-containing protein 2</fullName>
    </recommendedName>
</protein>
<evidence type="ECO:0000256" key="3">
    <source>
        <dbReference type="ARBA" id="ARBA00022692"/>
    </source>
</evidence>
<evidence type="ECO:0000256" key="7">
    <source>
        <dbReference type="SAM" id="MobiDB-lite"/>
    </source>
</evidence>
<feature type="region of interest" description="Disordered" evidence="7">
    <location>
        <begin position="679"/>
        <end position="714"/>
    </location>
</feature>
<dbReference type="InterPro" id="IPR051584">
    <property type="entry name" value="GPCR-associated_LMBR1"/>
</dbReference>
<gene>
    <name evidence="9" type="ORF">CVLEPA_LOCUS5676</name>
</gene>
<organism evidence="9 10">
    <name type="scientific">Clavelina lepadiformis</name>
    <name type="common">Light-bulb sea squirt</name>
    <name type="synonym">Ascidia lepadiformis</name>
    <dbReference type="NCBI Taxonomy" id="159417"/>
    <lineage>
        <taxon>Eukaryota</taxon>
        <taxon>Metazoa</taxon>
        <taxon>Chordata</taxon>
        <taxon>Tunicata</taxon>
        <taxon>Ascidiacea</taxon>
        <taxon>Aplousobranchia</taxon>
        <taxon>Clavelinidae</taxon>
        <taxon>Clavelina</taxon>
    </lineage>
</organism>
<dbReference type="PANTHER" id="PTHR21355">
    <property type="entry name" value="G-PROTEIN COUPLED RECEPTOR-ASSOCIATED PROTEIN LMBRD2"/>
    <property type="match status" value="1"/>
</dbReference>
<feature type="transmembrane region" description="Helical" evidence="8">
    <location>
        <begin position="201"/>
        <end position="224"/>
    </location>
</feature>
<comment type="caution">
    <text evidence="9">The sequence shown here is derived from an EMBL/GenBank/DDBJ whole genome shotgun (WGS) entry which is preliminary data.</text>
</comment>
<evidence type="ECO:0000313" key="9">
    <source>
        <dbReference type="EMBL" id="CAK8676198.1"/>
    </source>
</evidence>
<comment type="similarity">
    <text evidence="2">Belongs to the LIMR family.</text>
</comment>
<evidence type="ECO:0000313" key="10">
    <source>
        <dbReference type="Proteomes" id="UP001642483"/>
    </source>
</evidence>
<feature type="transmembrane region" description="Helical" evidence="8">
    <location>
        <begin position="488"/>
        <end position="510"/>
    </location>
</feature>
<dbReference type="Pfam" id="PF04791">
    <property type="entry name" value="LMBR1"/>
    <property type="match status" value="1"/>
</dbReference>
<evidence type="ECO:0008006" key="11">
    <source>
        <dbReference type="Google" id="ProtNLM"/>
    </source>
</evidence>
<dbReference type="Proteomes" id="UP001642483">
    <property type="component" value="Unassembled WGS sequence"/>
</dbReference>
<feature type="transmembrane region" description="Helical" evidence="8">
    <location>
        <begin position="6"/>
        <end position="21"/>
    </location>
</feature>
<feature type="coiled-coil region" evidence="6">
    <location>
        <begin position="247"/>
        <end position="274"/>
    </location>
</feature>
<dbReference type="InterPro" id="IPR006876">
    <property type="entry name" value="LMBR1-like_membr_prot"/>
</dbReference>
<evidence type="ECO:0000256" key="5">
    <source>
        <dbReference type="ARBA" id="ARBA00023136"/>
    </source>
</evidence>
<feature type="transmembrane region" description="Helical" evidence="8">
    <location>
        <begin position="33"/>
        <end position="52"/>
    </location>
</feature>
<evidence type="ECO:0000256" key="4">
    <source>
        <dbReference type="ARBA" id="ARBA00022989"/>
    </source>
</evidence>
<keyword evidence="5 8" id="KW-0472">Membrane</keyword>
<feature type="transmembrane region" description="Helical" evidence="8">
    <location>
        <begin position="443"/>
        <end position="467"/>
    </location>
</feature>
<dbReference type="PANTHER" id="PTHR21355:SF0">
    <property type="entry name" value="G-PROTEIN COUPLED RECEPTOR-ASSOCIATED PROTEIN LMBRD2"/>
    <property type="match status" value="1"/>
</dbReference>
<feature type="transmembrane region" description="Helical" evidence="8">
    <location>
        <begin position="169"/>
        <end position="189"/>
    </location>
</feature>
<name>A0ABP0FBK7_CLALP</name>
<feature type="compositionally biased region" description="Polar residues" evidence="7">
    <location>
        <begin position="679"/>
        <end position="692"/>
    </location>
</feature>
<accession>A0ABP0FBK7</accession>
<comment type="subcellular location">
    <subcellularLocation>
        <location evidence="1">Membrane</location>
        <topology evidence="1">Multi-pass membrane protein</topology>
    </subcellularLocation>
</comment>
<reference evidence="9 10" key="1">
    <citation type="submission" date="2024-02" db="EMBL/GenBank/DDBJ databases">
        <authorList>
            <person name="Daric V."/>
            <person name="Darras S."/>
        </authorList>
    </citation>
    <scope>NUCLEOTIDE SEQUENCE [LARGE SCALE GENOMIC DNA]</scope>
</reference>
<keyword evidence="6" id="KW-0175">Coiled coil</keyword>